<reference evidence="3 4" key="1">
    <citation type="submission" date="2017-12" db="EMBL/GenBank/DDBJ databases">
        <title>Integrating genomic resources of turbot (Scophthalmus maximus) in depth evaluation of genetic and physical mapping variation across individuals.</title>
        <authorList>
            <person name="Martinez P."/>
        </authorList>
    </citation>
    <scope>NUCLEOTIDE SEQUENCE [LARGE SCALE GENOMIC DNA]</scope>
</reference>
<evidence type="ECO:0000256" key="1">
    <source>
        <dbReference type="SAM" id="MobiDB-lite"/>
    </source>
</evidence>
<feature type="compositionally biased region" description="Basic residues" evidence="1">
    <location>
        <begin position="281"/>
        <end position="291"/>
    </location>
</feature>
<dbReference type="PANTHER" id="PTHR15361">
    <property type="entry name" value="RAD51/NUKS-INTERACTING PROTEIN"/>
    <property type="match status" value="1"/>
</dbReference>
<keyword evidence="4" id="KW-1185">Reference proteome</keyword>
<proteinExistence type="predicted"/>
<gene>
    <name evidence="3" type="ORF">SMAX5B_010665</name>
</gene>
<dbReference type="GO" id="GO:0036297">
    <property type="term" value="P:interstrand cross-link repair"/>
    <property type="evidence" value="ECO:0007669"/>
    <property type="project" value="TreeGrafter"/>
</dbReference>
<feature type="region of interest" description="Disordered" evidence="1">
    <location>
        <begin position="222"/>
        <end position="406"/>
    </location>
</feature>
<dbReference type="AlphaFoldDB" id="A0A2U9B0I4"/>
<evidence type="ECO:0000259" key="2">
    <source>
        <dbReference type="Pfam" id="PF15696"/>
    </source>
</evidence>
<evidence type="ECO:0000313" key="3">
    <source>
        <dbReference type="EMBL" id="AWO97444.1"/>
    </source>
</evidence>
<dbReference type="PANTHER" id="PTHR15361:SF4">
    <property type="entry name" value="RAD51-ASSOCIATED PROTEIN 1"/>
    <property type="match status" value="1"/>
</dbReference>
<dbReference type="GO" id="GO:0000724">
    <property type="term" value="P:double-strand break repair via homologous recombination"/>
    <property type="evidence" value="ECO:0007669"/>
    <property type="project" value="TreeGrafter"/>
</dbReference>
<feature type="domain" description="RAD51 interacting motif" evidence="2">
    <location>
        <begin position="366"/>
        <end position="402"/>
    </location>
</feature>
<evidence type="ECO:0000313" key="4">
    <source>
        <dbReference type="Proteomes" id="UP000246464"/>
    </source>
</evidence>
<organism evidence="3 4">
    <name type="scientific">Scophthalmus maximus</name>
    <name type="common">Turbot</name>
    <name type="synonym">Psetta maxima</name>
    <dbReference type="NCBI Taxonomy" id="52904"/>
    <lineage>
        <taxon>Eukaryota</taxon>
        <taxon>Metazoa</taxon>
        <taxon>Chordata</taxon>
        <taxon>Craniata</taxon>
        <taxon>Vertebrata</taxon>
        <taxon>Euteleostomi</taxon>
        <taxon>Actinopterygii</taxon>
        <taxon>Neopterygii</taxon>
        <taxon>Teleostei</taxon>
        <taxon>Neoteleostei</taxon>
        <taxon>Acanthomorphata</taxon>
        <taxon>Carangaria</taxon>
        <taxon>Pleuronectiformes</taxon>
        <taxon>Pleuronectoidei</taxon>
        <taxon>Scophthalmidae</taxon>
        <taxon>Scophthalmus</taxon>
    </lineage>
</organism>
<dbReference type="Proteomes" id="UP000246464">
    <property type="component" value="Chromosome 2"/>
</dbReference>
<feature type="compositionally biased region" description="Polar residues" evidence="1">
    <location>
        <begin position="133"/>
        <end position="148"/>
    </location>
</feature>
<dbReference type="GO" id="GO:0003697">
    <property type="term" value="F:single-stranded DNA binding"/>
    <property type="evidence" value="ECO:0007669"/>
    <property type="project" value="TreeGrafter"/>
</dbReference>
<sequence length="406" mass="44431">MCDHRALWPHSARLPPLSGYKDTDHHHIPELLLQVHCVTNRCRQPPTHKLENDNPWERLLPSEKCIRLLLFVSAAVHANTMFVVNTHRKTKTVDYREPSVFDDDEDFACAKAPPSKKAREDVKQQQEHKKSSGKSSSQETNSQSALSQKSRRPLDVKLLERDLEAAITLSLLNNAEEIKDQSPTMRGDIKVQLPVDENTDPSSLLLSNCSVDGAILGLDEITSVKGSPAPSRQREAATEEQSGNLKEDDEDYQPKLTPGSESDEDFSDPEESEDEEFTMKKVSKIKKKEKVTKKEKTKSPPAAKKENKQSKAKSVAAAASTPGRSPPAAKPAPKRPALSSAGSTPKPAVPLSPAGGRIPKWNPPGQIGKSPTSSQNSGMKSPGQGLRLGLSRHVRVKPLHPGVASH</sequence>
<dbReference type="GO" id="GO:0003690">
    <property type="term" value="F:double-stranded DNA binding"/>
    <property type="evidence" value="ECO:0007669"/>
    <property type="project" value="TreeGrafter"/>
</dbReference>
<dbReference type="STRING" id="52904.ENSSMAP00000007794"/>
<feature type="compositionally biased region" description="Polar residues" evidence="1">
    <location>
        <begin position="369"/>
        <end position="379"/>
    </location>
</feature>
<dbReference type="Pfam" id="PF15696">
    <property type="entry name" value="RAD51_interact"/>
    <property type="match status" value="1"/>
</dbReference>
<feature type="region of interest" description="Disordered" evidence="1">
    <location>
        <begin position="106"/>
        <end position="153"/>
    </location>
</feature>
<protein>
    <submittedName>
        <fullName evidence="3">Putative RAD51-associated protein 1</fullName>
    </submittedName>
</protein>
<accession>A0A2U9B0I4</accession>
<name>A0A2U9B0I4_SCOMX</name>
<feature type="compositionally biased region" description="Basic and acidic residues" evidence="1">
    <location>
        <begin position="292"/>
        <end position="309"/>
    </location>
</feature>
<dbReference type="EMBL" id="CP026244">
    <property type="protein sequence ID" value="AWO97444.1"/>
    <property type="molecule type" value="Genomic_DNA"/>
</dbReference>
<feature type="compositionally biased region" description="Acidic residues" evidence="1">
    <location>
        <begin position="261"/>
        <end position="276"/>
    </location>
</feature>
<dbReference type="InterPro" id="IPR031419">
    <property type="entry name" value="RAD51_interact"/>
</dbReference>
<feature type="compositionally biased region" description="Basic and acidic residues" evidence="1">
    <location>
        <begin position="117"/>
        <end position="130"/>
    </location>
</feature>
<dbReference type="InterPro" id="IPR052003">
    <property type="entry name" value="HR_DNA-Binding_Protein"/>
</dbReference>